<accession>A0A1E4U1T7</accession>
<dbReference type="PANTHER" id="PTHR11679">
    <property type="entry name" value="VESICLE PROTEIN SORTING-ASSOCIATED"/>
    <property type="match status" value="1"/>
</dbReference>
<dbReference type="Gene3D" id="3.40.50.1910">
    <property type="match status" value="1"/>
</dbReference>
<feature type="region of interest" description="Disordered" evidence="2">
    <location>
        <begin position="660"/>
        <end position="729"/>
    </location>
</feature>
<dbReference type="InterPro" id="IPR036045">
    <property type="entry name" value="Sec1-like_sf"/>
</dbReference>
<evidence type="ECO:0000256" key="2">
    <source>
        <dbReference type="SAM" id="MobiDB-lite"/>
    </source>
</evidence>
<protein>
    <submittedName>
        <fullName evidence="3">Uncharacterized protein</fullName>
    </submittedName>
</protein>
<dbReference type="GO" id="GO:0000149">
    <property type="term" value="F:SNARE binding"/>
    <property type="evidence" value="ECO:0007669"/>
    <property type="project" value="EnsemblFungi"/>
</dbReference>
<evidence type="ECO:0000313" key="3">
    <source>
        <dbReference type="EMBL" id="ODV97961.1"/>
    </source>
</evidence>
<dbReference type="InterPro" id="IPR027482">
    <property type="entry name" value="Sec1-like_dom2"/>
</dbReference>
<dbReference type="GO" id="GO:0005886">
    <property type="term" value="C:plasma membrane"/>
    <property type="evidence" value="ECO:0007669"/>
    <property type="project" value="EnsemblFungi"/>
</dbReference>
<dbReference type="InterPro" id="IPR043154">
    <property type="entry name" value="Sec-1-like_dom1"/>
</dbReference>
<dbReference type="AlphaFoldDB" id="A0A1E4U1T7"/>
<dbReference type="InterPro" id="IPR001619">
    <property type="entry name" value="Sec1-like"/>
</dbReference>
<name>A0A1E4U1T7_PACTA</name>
<dbReference type="Gene3D" id="3.40.50.2060">
    <property type="match status" value="1"/>
</dbReference>
<sequence>MNATNLIEFQKQYFLHILSAIKTSNNLKCLIIDEKTEKILHYLVEPNVLLRYVTSVERVDKKRKTQISIEGIYFLEPTKFSINCLLCDFTVEPNRYKKCHLLLLPGISDTSRNSIMSNKSLKYNLVSMQNCYLNLMPLESQIFFTDNLNSLEIYFNPACIDILSHQIQQTVNNLINLCVITGEYPMIRYYSPKDAINESATLPFLIAKKFQDDLDEYARSHNDFPPATNQRPRSIFIITDRTIDLFSPLLHEFTYQAMCFDLIDFPNNKNGYYDNEYTYDAENERNEKITKTSKLNDLDEDWVSLRHLHILEASETLVSKVNELIMKNPLMVDRSNASTSTDLLFIVAHLKNFDEERRRITLHKILIDELLKVNNERKLAESSDFEQNCVANGIGFDGEKLGKSSVTRALLELLAQDIYKEGDKLRFILIYALFRGGLIEQDLIKLLNFANMSPLQPVIFKIFANFENLGFRLLKPNLKTKRFRKETYHDINNEGAFNTSRFKPAINTVVESALNNTLDETTFPYIKDKPLNLADDPQDGNGFMTDGNISLKNPKHKASWAKNKLTTDGNKNYFPPRQRIFYFIAGGVTYSEVRSCYELSDRLNKDVIVGSDELITPRDFVNEMINLNNDNREELNLYYDYKLAKNTQPPPKFLLENEEEQAKKSNVHDKKHDHHREKHDKKNEKKDKEKKSEAKNLHLQNKVTEDIDENEKGDAKKNKIRHKFSKFLK</sequence>
<dbReference type="GO" id="GO:0031340">
    <property type="term" value="P:positive regulation of vesicle fusion"/>
    <property type="evidence" value="ECO:0007669"/>
    <property type="project" value="EnsemblFungi"/>
</dbReference>
<dbReference type="GO" id="GO:0006904">
    <property type="term" value="P:vesicle docking involved in exocytosis"/>
    <property type="evidence" value="ECO:0007669"/>
    <property type="project" value="EnsemblFungi"/>
</dbReference>
<feature type="compositionally biased region" description="Basic and acidic residues" evidence="2">
    <location>
        <begin position="660"/>
        <end position="670"/>
    </location>
</feature>
<reference evidence="4" key="1">
    <citation type="submission" date="2016-05" db="EMBL/GenBank/DDBJ databases">
        <title>Comparative genomics of biotechnologically important yeasts.</title>
        <authorList>
            <consortium name="DOE Joint Genome Institute"/>
            <person name="Riley R."/>
            <person name="Haridas S."/>
            <person name="Wolfe K.H."/>
            <person name="Lopes M.R."/>
            <person name="Hittinger C.T."/>
            <person name="Goker M."/>
            <person name="Salamov A."/>
            <person name="Wisecaver J."/>
            <person name="Long T.M."/>
            <person name="Aerts A.L."/>
            <person name="Barry K."/>
            <person name="Choi C."/>
            <person name="Clum A."/>
            <person name="Coughlan A.Y."/>
            <person name="Deshpande S."/>
            <person name="Douglass A.P."/>
            <person name="Hanson S.J."/>
            <person name="Klenk H.-P."/>
            <person name="Labutti K."/>
            <person name="Lapidus A."/>
            <person name="Lindquist E."/>
            <person name="Lipzen A."/>
            <person name="Meier-Kolthoff J.P."/>
            <person name="Ohm R.A."/>
            <person name="Otillar R.P."/>
            <person name="Pangilinan J."/>
            <person name="Peng Y."/>
            <person name="Rokas A."/>
            <person name="Rosa C.A."/>
            <person name="Scheuner C."/>
            <person name="Sibirny A.A."/>
            <person name="Slot J.C."/>
            <person name="Stielow J.B."/>
            <person name="Sun H."/>
            <person name="Kurtzman C.P."/>
            <person name="Blackwell M."/>
            <person name="Grigoriev I.V."/>
            <person name="Jeffries T.W."/>
        </authorList>
    </citation>
    <scope>NUCLEOTIDE SEQUENCE [LARGE SCALE GENOMIC DNA]</scope>
    <source>
        <strain evidence="4">NRRL Y-2460</strain>
    </source>
</reference>
<proteinExistence type="inferred from homology"/>
<dbReference type="STRING" id="669874.A0A1E4U1T7"/>
<comment type="similarity">
    <text evidence="1">Belongs to the STXBP/unc-18/SEC1 family.</text>
</comment>
<dbReference type="EMBL" id="KV454011">
    <property type="protein sequence ID" value="ODV97961.1"/>
    <property type="molecule type" value="Genomic_DNA"/>
</dbReference>
<feature type="compositionally biased region" description="Basic and acidic residues" evidence="2">
    <location>
        <begin position="680"/>
        <end position="696"/>
    </location>
</feature>
<dbReference type="Proteomes" id="UP000094236">
    <property type="component" value="Unassembled WGS sequence"/>
</dbReference>
<dbReference type="GO" id="GO:0005934">
    <property type="term" value="C:cellular bud tip"/>
    <property type="evidence" value="ECO:0007669"/>
    <property type="project" value="EnsemblFungi"/>
</dbReference>
<dbReference type="Gene3D" id="3.90.830.10">
    <property type="entry name" value="Syntaxin Binding Protein 1, Chain A, domain 2"/>
    <property type="match status" value="1"/>
</dbReference>
<feature type="compositionally biased region" description="Basic residues" evidence="2">
    <location>
        <begin position="718"/>
        <end position="729"/>
    </location>
</feature>
<evidence type="ECO:0000256" key="1">
    <source>
        <dbReference type="ARBA" id="ARBA00009884"/>
    </source>
</evidence>
<organism evidence="3 4">
    <name type="scientific">Pachysolen tannophilus NRRL Y-2460</name>
    <dbReference type="NCBI Taxonomy" id="669874"/>
    <lineage>
        <taxon>Eukaryota</taxon>
        <taxon>Fungi</taxon>
        <taxon>Dikarya</taxon>
        <taxon>Ascomycota</taxon>
        <taxon>Saccharomycotina</taxon>
        <taxon>Pichiomycetes</taxon>
        <taxon>Pachysolenaceae</taxon>
        <taxon>Pachysolen</taxon>
    </lineage>
</organism>
<keyword evidence="4" id="KW-1185">Reference proteome</keyword>
<gene>
    <name evidence="3" type="ORF">PACTADRAFT_451</name>
</gene>
<dbReference type="SUPFAM" id="SSF56815">
    <property type="entry name" value="Sec1/munc18-like (SM) proteins"/>
    <property type="match status" value="1"/>
</dbReference>
<evidence type="ECO:0000313" key="4">
    <source>
        <dbReference type="Proteomes" id="UP000094236"/>
    </source>
</evidence>
<dbReference type="GO" id="GO:0005935">
    <property type="term" value="C:cellular bud neck"/>
    <property type="evidence" value="ECO:0007669"/>
    <property type="project" value="EnsemblFungi"/>
</dbReference>
<dbReference type="OrthoDB" id="2228at2759"/>
<dbReference type="Gene3D" id="1.25.40.60">
    <property type="match status" value="1"/>
</dbReference>
<dbReference type="PIRSF" id="PIRSF005715">
    <property type="entry name" value="VPS45_Sec1"/>
    <property type="match status" value="1"/>
</dbReference>
<dbReference type="InterPro" id="IPR043127">
    <property type="entry name" value="Sec-1-like_dom3a"/>
</dbReference>
<dbReference type="Pfam" id="PF00995">
    <property type="entry name" value="Sec1"/>
    <property type="match status" value="1"/>
</dbReference>